<dbReference type="GO" id="GO:0005615">
    <property type="term" value="C:extracellular space"/>
    <property type="evidence" value="ECO:0007669"/>
    <property type="project" value="TreeGrafter"/>
</dbReference>
<dbReference type="Pfam" id="PF02469">
    <property type="entry name" value="Fasciclin"/>
    <property type="match status" value="2"/>
</dbReference>
<dbReference type="EMBL" id="UFQT01000247">
    <property type="protein sequence ID" value="SSX22361.1"/>
    <property type="molecule type" value="Genomic_DNA"/>
</dbReference>
<sequence>MKFKIMPMFSVVVTTTTTLLILFASSVNGMTLEEKIRDDSDLSQFYALLEMNPIAMSTLKYRTLTVFAPTNQAFQRFTGNTSVLYHISTVARTLEHLGSQVISDYDGNPPLYVTRKRTGKQEDFYINHALILRSRSNVQLQNKEGKKQVLHVIDDVLEPLTAKSSATIEIFNPDAWNFLTHSESLDIGPHRVRSFRQRVVMTKKEKIYSEAGGHTFFVPVEEGFKPSPRPDLIDRKVIDGHVLPNKVIFTSSAAIDEPYTTLAFEDNLKVTVSFFTQQSGKETKTYVKSNTVIGDSKHSAGVVMAEIVKGNIPVKNGVMHLIYRPLMVVDNSVKQFLEVSHF</sequence>
<evidence type="ECO:0000313" key="3">
    <source>
        <dbReference type="EMBL" id="SSX22361.1"/>
    </source>
</evidence>
<organism evidence="3">
    <name type="scientific">Culicoides sonorensis</name>
    <name type="common">Biting midge</name>
    <dbReference type="NCBI Taxonomy" id="179676"/>
    <lineage>
        <taxon>Eukaryota</taxon>
        <taxon>Metazoa</taxon>
        <taxon>Ecdysozoa</taxon>
        <taxon>Arthropoda</taxon>
        <taxon>Hexapoda</taxon>
        <taxon>Insecta</taxon>
        <taxon>Pterygota</taxon>
        <taxon>Neoptera</taxon>
        <taxon>Endopterygota</taxon>
        <taxon>Diptera</taxon>
        <taxon>Nematocera</taxon>
        <taxon>Chironomoidea</taxon>
        <taxon>Ceratopogonidae</taxon>
        <taxon>Ceratopogoninae</taxon>
        <taxon>Culicoides</taxon>
        <taxon>Monoculicoides</taxon>
    </lineage>
</organism>
<dbReference type="EMBL" id="UFQS01000247">
    <property type="protein sequence ID" value="SSX01984.1"/>
    <property type="molecule type" value="Genomic_DNA"/>
</dbReference>
<dbReference type="InterPro" id="IPR036378">
    <property type="entry name" value="FAS1_dom_sf"/>
</dbReference>
<proteinExistence type="predicted"/>
<feature type="domain" description="FAS1" evidence="1">
    <location>
        <begin position="172"/>
        <end position="326"/>
    </location>
</feature>
<dbReference type="InterPro" id="IPR000782">
    <property type="entry name" value="FAS1_domain"/>
</dbReference>
<dbReference type="GO" id="GO:0050839">
    <property type="term" value="F:cell adhesion molecule binding"/>
    <property type="evidence" value="ECO:0007669"/>
    <property type="project" value="TreeGrafter"/>
</dbReference>
<evidence type="ECO:0000313" key="2">
    <source>
        <dbReference type="EMBL" id="SSX01984.1"/>
    </source>
</evidence>
<reference evidence="2" key="1">
    <citation type="submission" date="2018-04" db="EMBL/GenBank/DDBJ databases">
        <authorList>
            <person name="Go L.Y."/>
            <person name="Mitchell J.A."/>
        </authorList>
    </citation>
    <scope>NUCLEOTIDE SEQUENCE</scope>
    <source>
        <tissue evidence="2">Whole organism</tissue>
    </source>
</reference>
<protein>
    <submittedName>
        <fullName evidence="3">CSON006608 protein</fullName>
    </submittedName>
</protein>
<evidence type="ECO:0000259" key="1">
    <source>
        <dbReference type="PROSITE" id="PS50213"/>
    </source>
</evidence>
<dbReference type="GO" id="GO:0007155">
    <property type="term" value="P:cell adhesion"/>
    <property type="evidence" value="ECO:0007669"/>
    <property type="project" value="TreeGrafter"/>
</dbReference>
<dbReference type="PROSITE" id="PS50213">
    <property type="entry name" value="FAS1"/>
    <property type="match status" value="2"/>
</dbReference>
<dbReference type="OMA" id="QEVYINN"/>
<dbReference type="AlphaFoldDB" id="A0A336LZB3"/>
<name>A0A336LZB3_CULSO</name>
<dbReference type="GO" id="GO:0031012">
    <property type="term" value="C:extracellular matrix"/>
    <property type="evidence" value="ECO:0007669"/>
    <property type="project" value="TreeGrafter"/>
</dbReference>
<dbReference type="SMART" id="SM00554">
    <property type="entry name" value="FAS1"/>
    <property type="match status" value="2"/>
</dbReference>
<reference evidence="3" key="2">
    <citation type="submission" date="2018-07" db="EMBL/GenBank/DDBJ databases">
        <authorList>
            <person name="Quirk P.G."/>
            <person name="Krulwich T.A."/>
        </authorList>
    </citation>
    <scope>NUCLEOTIDE SEQUENCE</scope>
</reference>
<dbReference type="Gene3D" id="2.30.180.10">
    <property type="entry name" value="FAS1 domain"/>
    <property type="match status" value="2"/>
</dbReference>
<dbReference type="VEuPathDB" id="VectorBase:CSON006608"/>
<dbReference type="PANTHER" id="PTHR10900">
    <property type="entry name" value="PERIOSTIN-RELATED"/>
    <property type="match status" value="1"/>
</dbReference>
<dbReference type="InterPro" id="IPR050904">
    <property type="entry name" value="Adhesion/Biosynth-related"/>
</dbReference>
<dbReference type="GO" id="GO:0030198">
    <property type="term" value="P:extracellular matrix organization"/>
    <property type="evidence" value="ECO:0007669"/>
    <property type="project" value="TreeGrafter"/>
</dbReference>
<gene>
    <name evidence="3" type="primary">CSON006608</name>
</gene>
<dbReference type="PANTHER" id="PTHR10900:SF80">
    <property type="entry name" value="FASCICLIN-1"/>
    <property type="match status" value="1"/>
</dbReference>
<dbReference type="SUPFAM" id="SSF82153">
    <property type="entry name" value="FAS1 domain"/>
    <property type="match status" value="2"/>
</dbReference>
<feature type="domain" description="FAS1" evidence="1">
    <location>
        <begin position="29"/>
        <end position="157"/>
    </location>
</feature>
<accession>A0A336LZB3</accession>
<dbReference type="FunFam" id="2.30.180.10:FF:000039">
    <property type="entry name" value="Fasciclin 1, isoform F"/>
    <property type="match status" value="1"/>
</dbReference>